<dbReference type="RefSeq" id="WP_039814877.1">
    <property type="nucleotide sequence ID" value="NZ_UGRY01000002.1"/>
</dbReference>
<keyword evidence="1 3" id="KW-0378">Hydrolase</keyword>
<name>A0A378YVD9_9NOCA</name>
<evidence type="ECO:0000313" key="3">
    <source>
        <dbReference type="EMBL" id="SUA81136.1"/>
    </source>
</evidence>
<keyword evidence="4" id="KW-1185">Reference proteome</keyword>
<dbReference type="EC" id="3.1.1.83" evidence="3"/>
<dbReference type="OrthoDB" id="3181909at2"/>
<dbReference type="GO" id="GO:0016787">
    <property type="term" value="F:hydrolase activity"/>
    <property type="evidence" value="ECO:0007669"/>
    <property type="project" value="UniProtKB-KW"/>
</dbReference>
<dbReference type="Pfam" id="PF07859">
    <property type="entry name" value="Abhydrolase_3"/>
    <property type="match status" value="1"/>
</dbReference>
<dbReference type="Proteomes" id="UP000255467">
    <property type="component" value="Unassembled WGS sequence"/>
</dbReference>
<accession>A0A378YVD9</accession>
<dbReference type="EMBL" id="UGRY01000002">
    <property type="protein sequence ID" value="SUA81136.1"/>
    <property type="molecule type" value="Genomic_DNA"/>
</dbReference>
<dbReference type="InterPro" id="IPR013094">
    <property type="entry name" value="AB_hydrolase_3"/>
</dbReference>
<reference evidence="3 4" key="1">
    <citation type="submission" date="2018-06" db="EMBL/GenBank/DDBJ databases">
        <authorList>
            <consortium name="Pathogen Informatics"/>
            <person name="Doyle S."/>
        </authorList>
    </citation>
    <scope>NUCLEOTIDE SEQUENCE [LARGE SCALE GENOMIC DNA]</scope>
    <source>
        <strain evidence="3 4">NCTC1934</strain>
    </source>
</reference>
<evidence type="ECO:0000313" key="4">
    <source>
        <dbReference type="Proteomes" id="UP000255467"/>
    </source>
</evidence>
<organism evidence="3 4">
    <name type="scientific">Nocardia otitidiscaviarum</name>
    <dbReference type="NCBI Taxonomy" id="1823"/>
    <lineage>
        <taxon>Bacteria</taxon>
        <taxon>Bacillati</taxon>
        <taxon>Actinomycetota</taxon>
        <taxon>Actinomycetes</taxon>
        <taxon>Mycobacteriales</taxon>
        <taxon>Nocardiaceae</taxon>
        <taxon>Nocardia</taxon>
    </lineage>
</organism>
<feature type="domain" description="Alpha/beta hydrolase fold-3" evidence="2">
    <location>
        <begin position="87"/>
        <end position="281"/>
    </location>
</feature>
<gene>
    <name evidence="3" type="primary">mlhB_5</name>
    <name evidence="3" type="ORF">NCTC1934_04625</name>
</gene>
<dbReference type="PANTHER" id="PTHR48081:SF8">
    <property type="entry name" value="ALPHA_BETA HYDROLASE FOLD-3 DOMAIN-CONTAINING PROTEIN-RELATED"/>
    <property type="match status" value="1"/>
</dbReference>
<dbReference type="Gene3D" id="3.40.50.1820">
    <property type="entry name" value="alpha/beta hydrolase"/>
    <property type="match status" value="1"/>
</dbReference>
<protein>
    <submittedName>
        <fullName evidence="3">Monoterpene epsilon-lactone hydrolase</fullName>
        <ecNumber evidence="3">3.1.1.83</ecNumber>
    </submittedName>
</protein>
<sequence>MRFGLETLIDAELTAYAEESRQHNAARPAASGPADFEELRQARDRQADSGPPPSSRAVERLAEAGGRSVPVRIIAPRATTVRGVHLDVHAGGFYMGSAARDDVRNERLADALGAVVVSVDYRLAPEHPWPAAPDDCEIAARWLVEQAETVFGTSNLTLGGASAGANLAMATLLRLRDSGLVDRFAGAALQYGAYDLSGQTPGGRLYADEYFIPAYVGHVTDRTHPDISPLFGDLRDLPPTLLVVGASDILLEDNLAMAARLCAAGNDPDVRVYPESVHGFTSSPTTMAAKAIEHVGAWLTKRLGQD</sequence>
<evidence type="ECO:0000256" key="1">
    <source>
        <dbReference type="ARBA" id="ARBA00022801"/>
    </source>
</evidence>
<dbReference type="InterPro" id="IPR029058">
    <property type="entry name" value="AB_hydrolase_fold"/>
</dbReference>
<evidence type="ECO:0000259" key="2">
    <source>
        <dbReference type="Pfam" id="PF07859"/>
    </source>
</evidence>
<dbReference type="InterPro" id="IPR050300">
    <property type="entry name" value="GDXG_lipolytic_enzyme"/>
</dbReference>
<dbReference type="PANTHER" id="PTHR48081">
    <property type="entry name" value="AB HYDROLASE SUPERFAMILY PROTEIN C4A8.06C"/>
    <property type="match status" value="1"/>
</dbReference>
<dbReference type="SUPFAM" id="SSF53474">
    <property type="entry name" value="alpha/beta-Hydrolases"/>
    <property type="match status" value="1"/>
</dbReference>
<dbReference type="AlphaFoldDB" id="A0A378YVD9"/>
<dbReference type="STRING" id="1406858.GCA_000710895_06697"/>
<proteinExistence type="predicted"/>